<feature type="domain" description="RCK C-terminal" evidence="8">
    <location>
        <begin position="206"/>
        <end position="290"/>
    </location>
</feature>
<evidence type="ECO:0000313" key="10">
    <source>
        <dbReference type="Proteomes" id="UP000435357"/>
    </source>
</evidence>
<dbReference type="InterPro" id="IPR004680">
    <property type="entry name" value="Cit_transptr-like_dom"/>
</dbReference>
<evidence type="ECO:0000256" key="5">
    <source>
        <dbReference type="ARBA" id="ARBA00022989"/>
    </source>
</evidence>
<dbReference type="RefSeq" id="WP_151167208.1">
    <property type="nucleotide sequence ID" value="NZ_WACR01000004.1"/>
</dbReference>
<dbReference type="PROSITE" id="PS51202">
    <property type="entry name" value="RCK_C"/>
    <property type="match status" value="2"/>
</dbReference>
<feature type="transmembrane region" description="Helical" evidence="7">
    <location>
        <begin position="47"/>
        <end position="65"/>
    </location>
</feature>
<feature type="transmembrane region" description="Helical" evidence="7">
    <location>
        <begin position="532"/>
        <end position="549"/>
    </location>
</feature>
<evidence type="ECO:0000256" key="4">
    <source>
        <dbReference type="ARBA" id="ARBA00022737"/>
    </source>
</evidence>
<keyword evidence="10" id="KW-1185">Reference proteome</keyword>
<feature type="transmembrane region" description="Helical" evidence="7">
    <location>
        <begin position="90"/>
        <end position="121"/>
    </location>
</feature>
<evidence type="ECO:0000256" key="2">
    <source>
        <dbReference type="ARBA" id="ARBA00022448"/>
    </source>
</evidence>
<feature type="transmembrane region" description="Helical" evidence="7">
    <location>
        <begin position="6"/>
        <end position="35"/>
    </location>
</feature>
<feature type="transmembrane region" description="Helical" evidence="7">
    <location>
        <begin position="569"/>
        <end position="591"/>
    </location>
</feature>
<keyword evidence="3 7" id="KW-0812">Transmembrane</keyword>
<gene>
    <name evidence="9" type="ORF">F3059_05920</name>
</gene>
<dbReference type="PANTHER" id="PTHR43652:SF2">
    <property type="entry name" value="BASIC AMINO ACID ANTIPORTER YFCC-RELATED"/>
    <property type="match status" value="1"/>
</dbReference>
<proteinExistence type="predicted"/>
<reference evidence="9 10" key="1">
    <citation type="submission" date="2019-09" db="EMBL/GenBank/DDBJ databases">
        <title>Genomes of Cryomorphaceae.</title>
        <authorList>
            <person name="Bowman J.P."/>
        </authorList>
    </citation>
    <scope>NUCLEOTIDE SEQUENCE [LARGE SCALE GENOMIC DNA]</scope>
    <source>
        <strain evidence="9 10">KCTC 52047</strain>
    </source>
</reference>
<evidence type="ECO:0000256" key="3">
    <source>
        <dbReference type="ARBA" id="ARBA00022692"/>
    </source>
</evidence>
<dbReference type="Gene3D" id="3.30.70.1450">
    <property type="entry name" value="Regulator of K+ conductance, C-terminal domain"/>
    <property type="match status" value="2"/>
</dbReference>
<keyword evidence="4" id="KW-0677">Repeat</keyword>
<evidence type="ECO:0000256" key="6">
    <source>
        <dbReference type="ARBA" id="ARBA00023136"/>
    </source>
</evidence>
<dbReference type="GO" id="GO:0005886">
    <property type="term" value="C:plasma membrane"/>
    <property type="evidence" value="ECO:0007669"/>
    <property type="project" value="TreeGrafter"/>
</dbReference>
<dbReference type="OrthoDB" id="9765532at2"/>
<evidence type="ECO:0000256" key="1">
    <source>
        <dbReference type="ARBA" id="ARBA00004141"/>
    </source>
</evidence>
<feature type="domain" description="RCK C-terminal" evidence="8">
    <location>
        <begin position="298"/>
        <end position="381"/>
    </location>
</feature>
<keyword evidence="5 7" id="KW-1133">Transmembrane helix</keyword>
<feature type="transmembrane region" description="Helical" evidence="7">
    <location>
        <begin position="133"/>
        <end position="153"/>
    </location>
</feature>
<dbReference type="Pfam" id="PF02080">
    <property type="entry name" value="TrkA_C"/>
    <property type="match status" value="1"/>
</dbReference>
<comment type="caution">
    <text evidence="9">The sequence shown here is derived from an EMBL/GenBank/DDBJ whole genome shotgun (WGS) entry which is preliminary data.</text>
</comment>
<comment type="subcellular location">
    <subcellularLocation>
        <location evidence="1">Membrane</location>
        <topology evidence="1">Multi-pass membrane protein</topology>
    </subcellularLocation>
</comment>
<organism evidence="9 10">
    <name type="scientific">Salibacter halophilus</name>
    <dbReference type="NCBI Taxonomy" id="1803916"/>
    <lineage>
        <taxon>Bacteria</taxon>
        <taxon>Pseudomonadati</taxon>
        <taxon>Bacteroidota</taxon>
        <taxon>Flavobacteriia</taxon>
        <taxon>Flavobacteriales</taxon>
        <taxon>Salibacteraceae</taxon>
        <taxon>Salibacter</taxon>
    </lineage>
</organism>
<feature type="transmembrane region" description="Helical" evidence="7">
    <location>
        <begin position="452"/>
        <end position="470"/>
    </location>
</feature>
<evidence type="ECO:0000259" key="8">
    <source>
        <dbReference type="PROSITE" id="PS51202"/>
    </source>
</evidence>
<keyword evidence="2" id="KW-0813">Transport</keyword>
<evidence type="ECO:0000313" key="9">
    <source>
        <dbReference type="EMBL" id="KAB1064888.1"/>
    </source>
</evidence>
<accession>A0A6N6M8B3</accession>
<feature type="transmembrane region" description="Helical" evidence="7">
    <location>
        <begin position="173"/>
        <end position="193"/>
    </location>
</feature>
<dbReference type="SUPFAM" id="SSF116726">
    <property type="entry name" value="TrkA C-terminal domain-like"/>
    <property type="match status" value="2"/>
</dbReference>
<keyword evidence="6 7" id="KW-0472">Membrane</keyword>
<dbReference type="AlphaFoldDB" id="A0A6N6M8B3"/>
<dbReference type="InterPro" id="IPR006037">
    <property type="entry name" value="RCK_C"/>
</dbReference>
<dbReference type="InterPro" id="IPR051679">
    <property type="entry name" value="DASS-Related_Transporters"/>
</dbReference>
<evidence type="ECO:0000256" key="7">
    <source>
        <dbReference type="SAM" id="Phobius"/>
    </source>
</evidence>
<dbReference type="InterPro" id="IPR036721">
    <property type="entry name" value="RCK_C_sf"/>
</dbReference>
<dbReference type="Proteomes" id="UP000435357">
    <property type="component" value="Unassembled WGS sequence"/>
</dbReference>
<dbReference type="GO" id="GO:0008324">
    <property type="term" value="F:monoatomic cation transmembrane transporter activity"/>
    <property type="evidence" value="ECO:0007669"/>
    <property type="project" value="InterPro"/>
</dbReference>
<dbReference type="PANTHER" id="PTHR43652">
    <property type="entry name" value="BASIC AMINO ACID ANTIPORTER YFCC-RELATED"/>
    <property type="match status" value="1"/>
</dbReference>
<name>A0A6N6M8B3_9FLAO</name>
<feature type="transmembrane region" description="Helical" evidence="7">
    <location>
        <begin position="490"/>
        <end position="520"/>
    </location>
</feature>
<dbReference type="EMBL" id="WACR01000004">
    <property type="protein sequence ID" value="KAB1064888.1"/>
    <property type="molecule type" value="Genomic_DNA"/>
</dbReference>
<sequence length="592" mass="64636">MELILLAIIILAALILFVTNLVSVDLTAIIVMVALMLTGILTPEQALSGFSNTATITILALLIISESLKNTGAVEELGNKMLMITGQNRILTPIVIMLIAAVTSAFINNTAVVAVFIPIVYRISQSTGIKVSALLIPLSFASMVGGTSTMIGTSTNLLINSLAKENGLAGFQLFDPALLGVILLAVAIVYLLFASMKMLNKGKSKDPYDNQVDDKRYVTEIEIYEESELVGQSLDEIGLFSPSDVELLRINRTGGVLIKPDFDTKLKAGDVLILRTNVSQIAKLNADEKVQIRTNKYSRRLNQEDEETELFEVLVSANSELIDERISDVEFFRYDASPIAVKSKKRLTPTRLSEHKIDYGDILLMTGKSHEQDEKKRNAWITLQRFSRNELISQLPRRDKMLMSSLITVGAVLLAVLNILPIIISAWLGVALLILTRCITLEKAYTNVEWKVIFLLAGIIPLGIAIQETGADQLIASGIIDLVGNASPQMVISVVFIATVLLTGIISNQATAVLLVPIALQLSGELNIPPQALLMTILFGASTSFYTPVGYQTNAMILGPGNYSFKDFLFVGGILCLLFWGLVTWLIPAFYL</sequence>
<dbReference type="Pfam" id="PF03600">
    <property type="entry name" value="CitMHS"/>
    <property type="match status" value="1"/>
</dbReference>
<protein>
    <recommendedName>
        <fullName evidence="8">RCK C-terminal domain-containing protein</fullName>
    </recommendedName>
</protein>
<dbReference type="GO" id="GO:0006813">
    <property type="term" value="P:potassium ion transport"/>
    <property type="evidence" value="ECO:0007669"/>
    <property type="project" value="InterPro"/>
</dbReference>